<feature type="chain" id="PRO_5041649657" evidence="2">
    <location>
        <begin position="22"/>
        <end position="536"/>
    </location>
</feature>
<dbReference type="PROSITE" id="PS51318">
    <property type="entry name" value="TAT"/>
    <property type="match status" value="1"/>
</dbReference>
<comment type="similarity">
    <text evidence="1">Belongs to the multicopper oxidase family.</text>
</comment>
<dbReference type="InterPro" id="IPR011707">
    <property type="entry name" value="Cu-oxidase-like_N"/>
</dbReference>
<dbReference type="Pfam" id="PF07731">
    <property type="entry name" value="Cu-oxidase_2"/>
    <property type="match status" value="1"/>
</dbReference>
<dbReference type="AlphaFoldDB" id="A0AA94HM10"/>
<keyword evidence="6" id="KW-0946">Virion</keyword>
<protein>
    <submittedName>
        <fullName evidence="6">Multicopper oxidase with three cupredoxin domains (Includes cell division protein FtsP and spore coat protein CotA)</fullName>
    </submittedName>
</protein>
<keyword evidence="6" id="KW-0132">Cell division</keyword>
<keyword evidence="2" id="KW-0732">Signal</keyword>
<proteinExistence type="inferred from homology"/>
<dbReference type="InterPro" id="IPR006311">
    <property type="entry name" value="TAT_signal"/>
</dbReference>
<comment type="caution">
    <text evidence="6">The sequence shown here is derived from an EMBL/GenBank/DDBJ whole genome shotgun (WGS) entry which is preliminary data.</text>
</comment>
<dbReference type="GO" id="GO:0016491">
    <property type="term" value="F:oxidoreductase activity"/>
    <property type="evidence" value="ECO:0007669"/>
    <property type="project" value="InterPro"/>
</dbReference>
<evidence type="ECO:0000259" key="4">
    <source>
        <dbReference type="Pfam" id="PF07731"/>
    </source>
</evidence>
<reference evidence="6 7" key="1">
    <citation type="submission" date="2016-10" db="EMBL/GenBank/DDBJ databases">
        <authorList>
            <person name="Varghese N."/>
            <person name="Submissions S."/>
        </authorList>
    </citation>
    <scope>NUCLEOTIDE SEQUENCE [LARGE SCALE GENOMIC DNA]</scope>
    <source>
        <strain evidence="6 7">IAM 15147</strain>
    </source>
</reference>
<sequence>MTLTRRQFLLFGGLGALGAAAAVTVPLSSVDAKSASRLRDADMPRPFRTAFAQAPILRPRSTGFDPIDGAPVNYYTVTQMAAVAAILPRLTTPILGYNGIFPGPTISIERGTRAVLRVRNQLPARHPIDGHVLSTSTHLHGSASLPQFDGYASEVVNQGFRKDYHYPNGQQARTLWFHDHAVHKTAMNVYAGLAAQYHVHDPFERQVLPQGQFDVALTISDAMFASNGFLAYDDRDHSGLWGDVMLVNGRAWPVMQVQRRVYRFRILDACVSRSLRLALSTGDAMTVVATDGGLVPVAQPVSSFRLASGERYEVLIDFRKFSPGQRIVLRNLSNENNRDYDHTDKVMAFDVVDAAVNTGDPTWNTIPTTLQRSEIMSLTPAQSTKTRRFRLKHHDVTNEFSISEETWADVVASGFRRVIANPALNAVETWEFENSSGGWHHPMHLHLVDFQILSRNGKVPFAHEKGPKDTVYVGEEETVRLLVKFGPHRGKYMLHCHNLPHEDFDMMAQFSVGLVDGQYDPNDPMTAAPPSWDDGR</sequence>
<dbReference type="InterPro" id="IPR008972">
    <property type="entry name" value="Cupredoxin"/>
</dbReference>
<feature type="signal peptide" evidence="2">
    <location>
        <begin position="1"/>
        <end position="21"/>
    </location>
</feature>
<keyword evidence="7" id="KW-1185">Reference proteome</keyword>
<dbReference type="Proteomes" id="UP000198506">
    <property type="component" value="Unassembled WGS sequence"/>
</dbReference>
<evidence type="ECO:0000256" key="1">
    <source>
        <dbReference type="ARBA" id="ARBA00010609"/>
    </source>
</evidence>
<dbReference type="PANTHER" id="PTHR48267">
    <property type="entry name" value="CUPREDOXIN SUPERFAMILY PROTEIN"/>
    <property type="match status" value="1"/>
</dbReference>
<gene>
    <name evidence="6" type="ORF">SAMN04487783_1252</name>
</gene>
<dbReference type="InterPro" id="IPR045087">
    <property type="entry name" value="Cu-oxidase_fam"/>
</dbReference>
<dbReference type="InterPro" id="IPR001117">
    <property type="entry name" value="Cu-oxidase_2nd"/>
</dbReference>
<keyword evidence="6" id="KW-0167">Capsid protein</keyword>
<dbReference type="EMBL" id="FOZN01000002">
    <property type="protein sequence ID" value="SFS09395.1"/>
    <property type="molecule type" value="Genomic_DNA"/>
</dbReference>
<evidence type="ECO:0000313" key="6">
    <source>
        <dbReference type="EMBL" id="SFS09395.1"/>
    </source>
</evidence>
<feature type="domain" description="Plastocyanin-like" evidence="5">
    <location>
        <begin position="90"/>
        <end position="201"/>
    </location>
</feature>
<organism evidence="6 7">
    <name type="scientific">Agrococcus baldri</name>
    <dbReference type="NCBI Taxonomy" id="153730"/>
    <lineage>
        <taxon>Bacteria</taxon>
        <taxon>Bacillati</taxon>
        <taxon>Actinomycetota</taxon>
        <taxon>Actinomycetes</taxon>
        <taxon>Micrococcales</taxon>
        <taxon>Microbacteriaceae</taxon>
        <taxon>Agrococcus</taxon>
    </lineage>
</organism>
<keyword evidence="6" id="KW-0131">Cell cycle</keyword>
<dbReference type="GO" id="GO:0051301">
    <property type="term" value="P:cell division"/>
    <property type="evidence" value="ECO:0007669"/>
    <property type="project" value="UniProtKB-KW"/>
</dbReference>
<evidence type="ECO:0000256" key="2">
    <source>
        <dbReference type="SAM" id="SignalP"/>
    </source>
</evidence>
<dbReference type="RefSeq" id="WP_092916970.1">
    <property type="nucleotide sequence ID" value="NZ_FOZN01000002.1"/>
</dbReference>
<name>A0AA94HM10_9MICO</name>
<dbReference type="Pfam" id="PF00394">
    <property type="entry name" value="Cu-oxidase"/>
    <property type="match status" value="1"/>
</dbReference>
<dbReference type="PANTHER" id="PTHR48267:SF1">
    <property type="entry name" value="BILIRUBIN OXIDASE"/>
    <property type="match status" value="1"/>
</dbReference>
<feature type="domain" description="Plastocyanin-like" evidence="4">
    <location>
        <begin position="416"/>
        <end position="512"/>
    </location>
</feature>
<dbReference type="Pfam" id="PF07732">
    <property type="entry name" value="Cu-oxidase_3"/>
    <property type="match status" value="1"/>
</dbReference>
<feature type="domain" description="Plastocyanin-like" evidence="3">
    <location>
        <begin position="248"/>
        <end position="325"/>
    </location>
</feature>
<dbReference type="InterPro" id="IPR011706">
    <property type="entry name" value="Cu-oxidase_C"/>
</dbReference>
<dbReference type="SUPFAM" id="SSF49503">
    <property type="entry name" value="Cupredoxins"/>
    <property type="match status" value="2"/>
</dbReference>
<accession>A0AA94HM10</accession>
<dbReference type="GO" id="GO:0005507">
    <property type="term" value="F:copper ion binding"/>
    <property type="evidence" value="ECO:0007669"/>
    <property type="project" value="InterPro"/>
</dbReference>
<evidence type="ECO:0000259" key="3">
    <source>
        <dbReference type="Pfam" id="PF00394"/>
    </source>
</evidence>
<dbReference type="Gene3D" id="2.60.40.420">
    <property type="entry name" value="Cupredoxins - blue copper proteins"/>
    <property type="match status" value="3"/>
</dbReference>
<evidence type="ECO:0000313" key="7">
    <source>
        <dbReference type="Proteomes" id="UP000198506"/>
    </source>
</evidence>
<evidence type="ECO:0000259" key="5">
    <source>
        <dbReference type="Pfam" id="PF07732"/>
    </source>
</evidence>